<feature type="compositionally biased region" description="Basic and acidic residues" evidence="1">
    <location>
        <begin position="350"/>
        <end position="370"/>
    </location>
</feature>
<dbReference type="Proteomes" id="UP001159363">
    <property type="component" value="Chromosome 2"/>
</dbReference>
<keyword evidence="3" id="KW-1185">Reference proteome</keyword>
<gene>
    <name evidence="2" type="ORF">PR048_006100</name>
</gene>
<accession>A0ABQ9IA18</accession>
<evidence type="ECO:0000256" key="1">
    <source>
        <dbReference type="SAM" id="MobiDB-lite"/>
    </source>
</evidence>
<sequence>MNAIAVLIAIAVLSAVLNVIVVLSAMFPVLHFEIKVPRTTAGSHYAFPLVDAHNMDFVLNNIHHDRVKPGRQALRQALQKGQQQRPPSTNQGKRPVMSNYKQRADIGRHEALRVASPTPASITEGPKNGYVRPPLIALQDDTASDIKFQENKAPPNELQFASALQTAVRVGHRFTLAVKRGRGGGEGALVVTRQRLPIIVVVISIPDQQQAGHAENICAALNNEVLRADQSGMRREWSGVGLTGRGKRVIPEKTRRPAESSATTPACENPLLASDLGEPGSIPEQVTSGFSYVGIVPDDAAGRRVFSRSPVSSHPFIPALLHTHLTSPTSALKTSLLRAAQISRKRPTEIERGLKRERERERERESKCGSRDWGVGDG</sequence>
<reference evidence="2 3" key="1">
    <citation type="submission" date="2023-02" db="EMBL/GenBank/DDBJ databases">
        <title>LHISI_Scaffold_Assembly.</title>
        <authorList>
            <person name="Stuart O.P."/>
            <person name="Cleave R."/>
            <person name="Magrath M.J.L."/>
            <person name="Mikheyev A.S."/>
        </authorList>
    </citation>
    <scope>NUCLEOTIDE SEQUENCE [LARGE SCALE GENOMIC DNA]</scope>
    <source>
        <strain evidence="2">Daus_M_001</strain>
        <tissue evidence="2">Leg muscle</tissue>
    </source>
</reference>
<feature type="region of interest" description="Disordered" evidence="1">
    <location>
        <begin position="252"/>
        <end position="271"/>
    </location>
</feature>
<feature type="region of interest" description="Disordered" evidence="1">
    <location>
        <begin position="350"/>
        <end position="378"/>
    </location>
</feature>
<evidence type="ECO:0000313" key="3">
    <source>
        <dbReference type="Proteomes" id="UP001159363"/>
    </source>
</evidence>
<feature type="region of interest" description="Disordered" evidence="1">
    <location>
        <begin position="76"/>
        <end position="98"/>
    </location>
</feature>
<feature type="compositionally biased region" description="Polar residues" evidence="1">
    <location>
        <begin position="79"/>
        <end position="92"/>
    </location>
</feature>
<protein>
    <submittedName>
        <fullName evidence="2">Uncharacterized protein</fullName>
    </submittedName>
</protein>
<name>A0ABQ9IA18_9NEOP</name>
<organism evidence="2 3">
    <name type="scientific">Dryococelus australis</name>
    <dbReference type="NCBI Taxonomy" id="614101"/>
    <lineage>
        <taxon>Eukaryota</taxon>
        <taxon>Metazoa</taxon>
        <taxon>Ecdysozoa</taxon>
        <taxon>Arthropoda</taxon>
        <taxon>Hexapoda</taxon>
        <taxon>Insecta</taxon>
        <taxon>Pterygota</taxon>
        <taxon>Neoptera</taxon>
        <taxon>Polyneoptera</taxon>
        <taxon>Phasmatodea</taxon>
        <taxon>Verophasmatodea</taxon>
        <taxon>Anareolatae</taxon>
        <taxon>Phasmatidae</taxon>
        <taxon>Eurycanthinae</taxon>
        <taxon>Dryococelus</taxon>
    </lineage>
</organism>
<comment type="caution">
    <text evidence="2">The sequence shown here is derived from an EMBL/GenBank/DDBJ whole genome shotgun (WGS) entry which is preliminary data.</text>
</comment>
<proteinExistence type="predicted"/>
<dbReference type="EMBL" id="JARBHB010000002">
    <property type="protein sequence ID" value="KAJ8893502.1"/>
    <property type="molecule type" value="Genomic_DNA"/>
</dbReference>
<evidence type="ECO:0000313" key="2">
    <source>
        <dbReference type="EMBL" id="KAJ8893502.1"/>
    </source>
</evidence>